<accession>A0A1R2C553</accession>
<sequence length="336" mass="38774">MDKKKSSSKPKRAQISPSPIYNHLTMVPQVESQDLCTRQLKILRLQHEIEESLSEILSEFLNDFIIRKERRLDSKNPNTQMHTYNLVVNKGYQKKIRKQVNFLISAGLGNALHESLTEKICKFVDSLEVLLKELKHISKILQLIFLYDAYHTLQNAAMEIGKIISGVYALERKTVDFVFCKTFYTKIVVNSQELLKQASDYEKSHFAIVGIAKMHSHLATIIREPISIEINSNIDMQTSESENDSESNDCEPLYNLPIEELVTYIEGGKKKKKKNHRNTAASSLSPLIDEFSELDKEVDEFKRRIDIPITPERPKLRLSQEFLEQLRTSLHKNKAT</sequence>
<organism evidence="1 2">
    <name type="scientific">Stentor coeruleus</name>
    <dbReference type="NCBI Taxonomy" id="5963"/>
    <lineage>
        <taxon>Eukaryota</taxon>
        <taxon>Sar</taxon>
        <taxon>Alveolata</taxon>
        <taxon>Ciliophora</taxon>
        <taxon>Postciliodesmatophora</taxon>
        <taxon>Heterotrichea</taxon>
        <taxon>Heterotrichida</taxon>
        <taxon>Stentoridae</taxon>
        <taxon>Stentor</taxon>
    </lineage>
</organism>
<protein>
    <submittedName>
        <fullName evidence="1">Uncharacterized protein</fullName>
    </submittedName>
</protein>
<evidence type="ECO:0000313" key="1">
    <source>
        <dbReference type="EMBL" id="OMJ84110.1"/>
    </source>
</evidence>
<evidence type="ECO:0000313" key="2">
    <source>
        <dbReference type="Proteomes" id="UP000187209"/>
    </source>
</evidence>
<dbReference type="OrthoDB" id="323541at2759"/>
<dbReference type="EMBL" id="MPUH01000279">
    <property type="protein sequence ID" value="OMJ84110.1"/>
    <property type="molecule type" value="Genomic_DNA"/>
</dbReference>
<reference evidence="1 2" key="1">
    <citation type="submission" date="2016-11" db="EMBL/GenBank/DDBJ databases">
        <title>The macronuclear genome of Stentor coeruleus: a giant cell with tiny introns.</title>
        <authorList>
            <person name="Slabodnick M."/>
            <person name="Ruby J.G."/>
            <person name="Reiff S.B."/>
            <person name="Swart E.C."/>
            <person name="Gosai S."/>
            <person name="Prabakaran S."/>
            <person name="Witkowska E."/>
            <person name="Larue G.E."/>
            <person name="Fisher S."/>
            <person name="Freeman R.M."/>
            <person name="Gunawardena J."/>
            <person name="Chu W."/>
            <person name="Stover N.A."/>
            <person name="Gregory B.D."/>
            <person name="Nowacki M."/>
            <person name="Derisi J."/>
            <person name="Roy S.W."/>
            <person name="Marshall W.F."/>
            <person name="Sood P."/>
        </authorList>
    </citation>
    <scope>NUCLEOTIDE SEQUENCE [LARGE SCALE GENOMIC DNA]</scope>
    <source>
        <strain evidence="1">WM001</strain>
    </source>
</reference>
<dbReference type="AlphaFoldDB" id="A0A1R2C553"/>
<proteinExistence type="predicted"/>
<name>A0A1R2C553_9CILI</name>
<comment type="caution">
    <text evidence="1">The sequence shown here is derived from an EMBL/GenBank/DDBJ whole genome shotgun (WGS) entry which is preliminary data.</text>
</comment>
<dbReference type="Proteomes" id="UP000187209">
    <property type="component" value="Unassembled WGS sequence"/>
</dbReference>
<gene>
    <name evidence="1" type="ORF">SteCoe_14800</name>
</gene>
<keyword evidence="2" id="KW-1185">Reference proteome</keyword>